<organism evidence="1">
    <name type="scientific">Cacopsylla melanoneura</name>
    <dbReference type="NCBI Taxonomy" id="428564"/>
    <lineage>
        <taxon>Eukaryota</taxon>
        <taxon>Metazoa</taxon>
        <taxon>Ecdysozoa</taxon>
        <taxon>Arthropoda</taxon>
        <taxon>Hexapoda</taxon>
        <taxon>Insecta</taxon>
        <taxon>Pterygota</taxon>
        <taxon>Neoptera</taxon>
        <taxon>Paraneoptera</taxon>
        <taxon>Hemiptera</taxon>
        <taxon>Sternorrhyncha</taxon>
        <taxon>Psylloidea</taxon>
        <taxon>Psyllidae</taxon>
        <taxon>Psyllinae</taxon>
        <taxon>Cacopsylla</taxon>
    </lineage>
</organism>
<dbReference type="AlphaFoldDB" id="A0A8D8RIA8"/>
<evidence type="ECO:0000313" key="1">
    <source>
        <dbReference type="EMBL" id="CAG6649394.1"/>
    </source>
</evidence>
<proteinExistence type="predicted"/>
<dbReference type="EMBL" id="HBUF01157297">
    <property type="protein sequence ID" value="CAG6649394.1"/>
    <property type="molecule type" value="Transcribed_RNA"/>
</dbReference>
<sequence>MVAVRFMLSTEFCWDSLLCSPPLVALVLPLLSSVLISLSSSPCSSSLSLLLSSSGDLTLSPTTTGLTRNREILRDGLFSFSTGAGAGGGGALSSLCGRDNSSPGGFPVSGSGFDAMLPTLLVLRSHTTGPELVSSFE</sequence>
<accession>A0A8D8RIA8</accession>
<protein>
    <submittedName>
        <fullName evidence="1">Uncharacterized protein</fullName>
    </submittedName>
</protein>
<reference evidence="1" key="1">
    <citation type="submission" date="2021-05" db="EMBL/GenBank/DDBJ databases">
        <authorList>
            <person name="Alioto T."/>
            <person name="Alioto T."/>
            <person name="Gomez Garrido J."/>
        </authorList>
    </citation>
    <scope>NUCLEOTIDE SEQUENCE</scope>
</reference>
<name>A0A8D8RIA8_9HEMI</name>